<evidence type="ECO:0000313" key="16">
    <source>
        <dbReference type="Proteomes" id="UP001595713"/>
    </source>
</evidence>
<dbReference type="InterPro" id="IPR037066">
    <property type="entry name" value="Plug_dom_sf"/>
</dbReference>
<keyword evidence="5 12" id="KW-0732">Signal</keyword>
<comment type="caution">
    <text evidence="15">The sequence shown here is derived from an EMBL/GenBank/DDBJ whole genome shotgun (WGS) entry which is preliminary data.</text>
</comment>
<evidence type="ECO:0000256" key="5">
    <source>
        <dbReference type="ARBA" id="ARBA00022729"/>
    </source>
</evidence>
<evidence type="ECO:0000256" key="3">
    <source>
        <dbReference type="ARBA" id="ARBA00022452"/>
    </source>
</evidence>
<dbReference type="Gene3D" id="2.40.170.20">
    <property type="entry name" value="TonB-dependent receptor, beta-barrel domain"/>
    <property type="match status" value="1"/>
</dbReference>
<feature type="domain" description="TonB-dependent receptor plug" evidence="14">
    <location>
        <begin position="49"/>
        <end position="154"/>
    </location>
</feature>
<keyword evidence="4 10" id="KW-0812">Transmembrane</keyword>
<dbReference type="Gene3D" id="2.170.130.10">
    <property type="entry name" value="TonB-dependent receptor, plug domain"/>
    <property type="match status" value="1"/>
</dbReference>
<dbReference type="InterPro" id="IPR036942">
    <property type="entry name" value="Beta-barrel_TonB_sf"/>
</dbReference>
<evidence type="ECO:0000256" key="11">
    <source>
        <dbReference type="RuleBase" id="RU003357"/>
    </source>
</evidence>
<dbReference type="PANTHER" id="PTHR30069:SF29">
    <property type="entry name" value="HEMOGLOBIN AND HEMOGLOBIN-HAPTOGLOBIN-BINDING PROTEIN 1-RELATED"/>
    <property type="match status" value="1"/>
</dbReference>
<keyword evidence="6 11" id="KW-0798">TonB box</keyword>
<proteinExistence type="inferred from homology"/>
<keyword evidence="8 15" id="KW-0675">Receptor</keyword>
<evidence type="ECO:0000259" key="14">
    <source>
        <dbReference type="Pfam" id="PF07715"/>
    </source>
</evidence>
<organism evidence="15 16">
    <name type="scientific">Sphingomonas hylomeconis</name>
    <dbReference type="NCBI Taxonomy" id="1395958"/>
    <lineage>
        <taxon>Bacteria</taxon>
        <taxon>Pseudomonadati</taxon>
        <taxon>Pseudomonadota</taxon>
        <taxon>Alphaproteobacteria</taxon>
        <taxon>Sphingomonadales</taxon>
        <taxon>Sphingomonadaceae</taxon>
        <taxon>Sphingomonas</taxon>
    </lineage>
</organism>
<feature type="domain" description="TonB-dependent receptor-like beta-barrel" evidence="13">
    <location>
        <begin position="219"/>
        <end position="636"/>
    </location>
</feature>
<evidence type="ECO:0000256" key="9">
    <source>
        <dbReference type="ARBA" id="ARBA00023237"/>
    </source>
</evidence>
<dbReference type="Pfam" id="PF07715">
    <property type="entry name" value="Plug"/>
    <property type="match status" value="1"/>
</dbReference>
<evidence type="ECO:0000259" key="13">
    <source>
        <dbReference type="Pfam" id="PF00593"/>
    </source>
</evidence>
<dbReference type="InterPro" id="IPR039426">
    <property type="entry name" value="TonB-dep_rcpt-like"/>
</dbReference>
<evidence type="ECO:0000256" key="10">
    <source>
        <dbReference type="PROSITE-ProRule" id="PRU01360"/>
    </source>
</evidence>
<evidence type="ECO:0000256" key="6">
    <source>
        <dbReference type="ARBA" id="ARBA00023077"/>
    </source>
</evidence>
<evidence type="ECO:0000256" key="8">
    <source>
        <dbReference type="ARBA" id="ARBA00023170"/>
    </source>
</evidence>
<sequence length="666" mass="70571">MRRLALPSIALILPVPAFAQDMPAPPQEDIIVLGSGLPLPPGTPAYGAAIIDRARLVDEASDRVENVLKDVAGFQEFRRSDSRSANPSAQGVTLRALGGNASSRALVLLDGVPLADPFFGYIPFTALSGDRLSGVRITRGGGAGAFGAGAVAGTVDLVSATRSDLPTVSGSAFYGSNDAMSVSGAVSPDLGGGYATISGRFERGDGFFTTPREQRVAATSRARYRDWSAGLRTVAPLDAQTELQFRGLLFGDNRTLRFRGADSSSEGADASARLVHRGAWKIDALAYVQARNFSNRVVSSSNFRLTLDQRNTPSTGIGGKIELRPPVGPDHVLRIGIDARLAEGELFEDAYSTATGLVTARRNAGGRTSTAGLFVEDDWTIGRLVLTSGVRADRWTISDGFYRERDARNVLAAGSRRYADRAGTEATGRAGALFRASDAIAVRMAGYTGFRLPTLNELYRPFVVFPVTTQANADLGLEKLRGVEGGVDLTPAPGARIGVTVFYNRLAGAIANVTIASNLRQRRNVDAVIAKGIELTAGYAHGQVSLDASYAYSDAHVADAGALHGFTPAQSPRHAASATLGWAPAPRWSLSGTMRYVGRQFEDDLETDVLPAALTVDGAARVPVSRHVLIVGRVENAFDARVVTRNQAGSIDLGTPQTFWLGIRLN</sequence>
<dbReference type="PROSITE" id="PS52016">
    <property type="entry name" value="TONB_DEPENDENT_REC_3"/>
    <property type="match status" value="1"/>
</dbReference>
<dbReference type="SUPFAM" id="SSF56935">
    <property type="entry name" value="Porins"/>
    <property type="match status" value="1"/>
</dbReference>
<keyword evidence="7 10" id="KW-0472">Membrane</keyword>
<evidence type="ECO:0000256" key="4">
    <source>
        <dbReference type="ARBA" id="ARBA00022692"/>
    </source>
</evidence>
<dbReference type="Pfam" id="PF00593">
    <property type="entry name" value="TonB_dep_Rec_b-barrel"/>
    <property type="match status" value="1"/>
</dbReference>
<keyword evidence="3 10" id="KW-1134">Transmembrane beta strand</keyword>
<dbReference type="InterPro" id="IPR012910">
    <property type="entry name" value="Plug_dom"/>
</dbReference>
<evidence type="ECO:0000256" key="12">
    <source>
        <dbReference type="SAM" id="SignalP"/>
    </source>
</evidence>
<dbReference type="PANTHER" id="PTHR30069">
    <property type="entry name" value="TONB-DEPENDENT OUTER MEMBRANE RECEPTOR"/>
    <property type="match status" value="1"/>
</dbReference>
<name>A0ABV7SWS7_9SPHN</name>
<keyword evidence="16" id="KW-1185">Reference proteome</keyword>
<evidence type="ECO:0000256" key="1">
    <source>
        <dbReference type="ARBA" id="ARBA00004571"/>
    </source>
</evidence>
<comment type="subcellular location">
    <subcellularLocation>
        <location evidence="1 10">Cell outer membrane</location>
        <topology evidence="1 10">Multi-pass membrane protein</topology>
    </subcellularLocation>
</comment>
<keyword evidence="2 10" id="KW-0813">Transport</keyword>
<accession>A0ABV7SWS7</accession>
<dbReference type="EMBL" id="JBHRXP010000007">
    <property type="protein sequence ID" value="MFC3580948.1"/>
    <property type="molecule type" value="Genomic_DNA"/>
</dbReference>
<evidence type="ECO:0000313" key="15">
    <source>
        <dbReference type="EMBL" id="MFC3580948.1"/>
    </source>
</evidence>
<comment type="similarity">
    <text evidence="10 11">Belongs to the TonB-dependent receptor family.</text>
</comment>
<gene>
    <name evidence="15" type="ORF">ACFONA_12300</name>
</gene>
<evidence type="ECO:0000256" key="2">
    <source>
        <dbReference type="ARBA" id="ARBA00022448"/>
    </source>
</evidence>
<dbReference type="InterPro" id="IPR000531">
    <property type="entry name" value="Beta-barrel_TonB"/>
</dbReference>
<dbReference type="Proteomes" id="UP001595713">
    <property type="component" value="Unassembled WGS sequence"/>
</dbReference>
<evidence type="ECO:0000256" key="7">
    <source>
        <dbReference type="ARBA" id="ARBA00023136"/>
    </source>
</evidence>
<feature type="signal peptide" evidence="12">
    <location>
        <begin position="1"/>
        <end position="19"/>
    </location>
</feature>
<feature type="chain" id="PRO_5046359176" evidence="12">
    <location>
        <begin position="20"/>
        <end position="666"/>
    </location>
</feature>
<protein>
    <submittedName>
        <fullName evidence="15">TonB-dependent receptor</fullName>
    </submittedName>
</protein>
<dbReference type="RefSeq" id="WP_261294310.1">
    <property type="nucleotide sequence ID" value="NZ_JANQBK010000005.1"/>
</dbReference>
<reference evidence="16" key="1">
    <citation type="journal article" date="2019" name="Int. J. Syst. Evol. Microbiol.">
        <title>The Global Catalogue of Microorganisms (GCM) 10K type strain sequencing project: providing services to taxonomists for standard genome sequencing and annotation.</title>
        <authorList>
            <consortium name="The Broad Institute Genomics Platform"/>
            <consortium name="The Broad Institute Genome Sequencing Center for Infectious Disease"/>
            <person name="Wu L."/>
            <person name="Ma J."/>
        </authorList>
    </citation>
    <scope>NUCLEOTIDE SEQUENCE [LARGE SCALE GENOMIC DNA]</scope>
    <source>
        <strain evidence="16">KCTC 42739</strain>
    </source>
</reference>
<keyword evidence="9 10" id="KW-0998">Cell outer membrane</keyword>